<dbReference type="InParanoid" id="K3WHG2"/>
<accession>K3WHG2</accession>
<organism evidence="2 3">
    <name type="scientific">Globisporangium ultimum (strain ATCC 200006 / CBS 805.95 / DAOM BR144)</name>
    <name type="common">Pythium ultimum</name>
    <dbReference type="NCBI Taxonomy" id="431595"/>
    <lineage>
        <taxon>Eukaryota</taxon>
        <taxon>Sar</taxon>
        <taxon>Stramenopiles</taxon>
        <taxon>Oomycota</taxon>
        <taxon>Peronosporomycetes</taxon>
        <taxon>Pythiales</taxon>
        <taxon>Pythiaceae</taxon>
        <taxon>Globisporangium</taxon>
    </lineage>
</organism>
<dbReference type="EnsemblProtists" id="PYU1_T004404">
    <property type="protein sequence ID" value="PYU1_T004404"/>
    <property type="gene ID" value="PYU1_G004394"/>
</dbReference>
<dbReference type="VEuPathDB" id="FungiDB:PYU1_G004394"/>
<sequence length="535" mass="56183">MTVYLRFLSCLARRFCSFLWILRVAASFGSLIRSRLRASLRVARNTARRFCTNVYESRNSVAPILASSSSSTSCASSEASDGLCCSLIVDAARYSGLSICITYLDTNAASCWRMSAAKSLKIVMRTVALAAVPRDRYENRVSSHPMGVAALARASCWFCSTVIVVSSGAFASSSDSLPAPFAASLSSSSSAASSAMTSSVSAATYCGMLANTSSACSRNASAVSACSAISSVNAGFSKSLAMPAASANSLPGCFRYSLPSTPLLSRLIVCDCANCNVAALRRPKYDVTNLSAARRTHACGYSSSGSTTSSTNAASPEAALESASHDSKRPVRCAPYLVMHVSTWNVTCQSMLVLDSLVSSSSSTSSSSRAAMRVRSAFAAFLNTSSADLSRNSGRVSSTSAVTWAAVHSNLLFCCRCCSDCAADGDGVAHHLVSSSTLSFSCWLPMRLISVLITSAASARHAGASSLATRSTSGRKKNCARSFSRSIGSFRSSVASVSSTALRPLSYTKLRLLTRNVRWCVTRLGPSGYSSRNVR</sequence>
<dbReference type="EMBL" id="GL376631">
    <property type="status" value="NOT_ANNOTATED_CDS"/>
    <property type="molecule type" value="Genomic_DNA"/>
</dbReference>
<reference evidence="2" key="3">
    <citation type="submission" date="2015-02" db="UniProtKB">
        <authorList>
            <consortium name="EnsemblProtists"/>
        </authorList>
    </citation>
    <scope>IDENTIFICATION</scope>
    <source>
        <strain evidence="2">DAOM BR144</strain>
    </source>
</reference>
<feature type="region of interest" description="Disordered" evidence="1">
    <location>
        <begin position="300"/>
        <end position="323"/>
    </location>
</feature>
<reference evidence="3" key="2">
    <citation type="submission" date="2010-04" db="EMBL/GenBank/DDBJ databases">
        <authorList>
            <person name="Buell R."/>
            <person name="Hamilton J."/>
            <person name="Hostetler J."/>
        </authorList>
    </citation>
    <scope>NUCLEOTIDE SEQUENCE [LARGE SCALE GENOMIC DNA]</scope>
    <source>
        <strain evidence="3">DAOM:BR144</strain>
    </source>
</reference>
<keyword evidence="3" id="KW-1185">Reference proteome</keyword>
<evidence type="ECO:0000313" key="3">
    <source>
        <dbReference type="Proteomes" id="UP000019132"/>
    </source>
</evidence>
<reference evidence="3" key="1">
    <citation type="journal article" date="2010" name="Genome Biol.">
        <title>Genome sequence of the necrotrophic plant pathogen Pythium ultimum reveals original pathogenicity mechanisms and effector repertoire.</title>
        <authorList>
            <person name="Levesque C.A."/>
            <person name="Brouwer H."/>
            <person name="Cano L."/>
            <person name="Hamilton J.P."/>
            <person name="Holt C."/>
            <person name="Huitema E."/>
            <person name="Raffaele S."/>
            <person name="Robideau G.P."/>
            <person name="Thines M."/>
            <person name="Win J."/>
            <person name="Zerillo M.M."/>
            <person name="Beakes G.W."/>
            <person name="Boore J.L."/>
            <person name="Busam D."/>
            <person name="Dumas B."/>
            <person name="Ferriera S."/>
            <person name="Fuerstenberg S.I."/>
            <person name="Gachon C.M."/>
            <person name="Gaulin E."/>
            <person name="Govers F."/>
            <person name="Grenville-Briggs L."/>
            <person name="Horner N."/>
            <person name="Hostetler J."/>
            <person name="Jiang R.H."/>
            <person name="Johnson J."/>
            <person name="Krajaejun T."/>
            <person name="Lin H."/>
            <person name="Meijer H.J."/>
            <person name="Moore B."/>
            <person name="Morris P."/>
            <person name="Phuntmart V."/>
            <person name="Puiu D."/>
            <person name="Shetty J."/>
            <person name="Stajich J.E."/>
            <person name="Tripathy S."/>
            <person name="Wawra S."/>
            <person name="van West P."/>
            <person name="Whitty B.R."/>
            <person name="Coutinho P.M."/>
            <person name="Henrissat B."/>
            <person name="Martin F."/>
            <person name="Thomas P.D."/>
            <person name="Tyler B.M."/>
            <person name="De Vries R.P."/>
            <person name="Kamoun S."/>
            <person name="Yandell M."/>
            <person name="Tisserat N."/>
            <person name="Buell C.R."/>
        </authorList>
    </citation>
    <scope>NUCLEOTIDE SEQUENCE</scope>
    <source>
        <strain evidence="3">DAOM:BR144</strain>
    </source>
</reference>
<dbReference type="HOGENOM" id="CLU_509525_0_0_1"/>
<evidence type="ECO:0000313" key="2">
    <source>
        <dbReference type="EnsemblProtists" id="PYU1_T004404"/>
    </source>
</evidence>
<evidence type="ECO:0000256" key="1">
    <source>
        <dbReference type="SAM" id="MobiDB-lite"/>
    </source>
</evidence>
<proteinExistence type="predicted"/>
<dbReference type="Proteomes" id="UP000019132">
    <property type="component" value="Unassembled WGS sequence"/>
</dbReference>
<dbReference type="AlphaFoldDB" id="K3WHG2"/>
<protein>
    <submittedName>
        <fullName evidence="2">Uncharacterized protein</fullName>
    </submittedName>
</protein>
<name>K3WHG2_GLOUD</name>
<feature type="compositionally biased region" description="Low complexity" evidence="1">
    <location>
        <begin position="302"/>
        <end position="322"/>
    </location>
</feature>
<dbReference type="eggNOG" id="ENOG502T379">
    <property type="taxonomic scope" value="Eukaryota"/>
</dbReference>